<gene>
    <name evidence="1" type="ORF">EUGRSUZ_F02824</name>
</gene>
<protein>
    <submittedName>
        <fullName evidence="1">Uncharacterized protein</fullName>
    </submittedName>
</protein>
<name>A0A059BTA1_EUCGR</name>
<sequence length="79" mass="9357">MQYTCISHFMPQMPKNEDELPPRLVPYESVDPLIFSRWQNILYLYCNTKRRGKGNIRPDCSITQLQEEQCRESIAPPQL</sequence>
<organism evidence="1">
    <name type="scientific">Eucalyptus grandis</name>
    <name type="common">Flooded gum</name>
    <dbReference type="NCBI Taxonomy" id="71139"/>
    <lineage>
        <taxon>Eukaryota</taxon>
        <taxon>Viridiplantae</taxon>
        <taxon>Streptophyta</taxon>
        <taxon>Embryophyta</taxon>
        <taxon>Tracheophyta</taxon>
        <taxon>Spermatophyta</taxon>
        <taxon>Magnoliopsida</taxon>
        <taxon>eudicotyledons</taxon>
        <taxon>Gunneridae</taxon>
        <taxon>Pentapetalae</taxon>
        <taxon>rosids</taxon>
        <taxon>malvids</taxon>
        <taxon>Myrtales</taxon>
        <taxon>Myrtaceae</taxon>
        <taxon>Myrtoideae</taxon>
        <taxon>Eucalypteae</taxon>
        <taxon>Eucalyptus</taxon>
    </lineage>
</organism>
<evidence type="ECO:0000313" key="1">
    <source>
        <dbReference type="EMBL" id="KCW69337.1"/>
    </source>
</evidence>
<reference evidence="1" key="1">
    <citation type="submission" date="2013-07" db="EMBL/GenBank/DDBJ databases">
        <title>The genome of Eucalyptus grandis.</title>
        <authorList>
            <person name="Schmutz J."/>
            <person name="Hayes R."/>
            <person name="Myburg A."/>
            <person name="Tuskan G."/>
            <person name="Grattapaglia D."/>
            <person name="Rokhsar D.S."/>
        </authorList>
    </citation>
    <scope>NUCLEOTIDE SEQUENCE</scope>
    <source>
        <tissue evidence="1">Leaf extractions</tissue>
    </source>
</reference>
<dbReference type="EMBL" id="KK198758">
    <property type="protein sequence ID" value="KCW69337.1"/>
    <property type="molecule type" value="Genomic_DNA"/>
</dbReference>
<dbReference type="Gramene" id="KCW69337">
    <property type="protein sequence ID" value="KCW69337"/>
    <property type="gene ID" value="EUGRSUZ_F02824"/>
</dbReference>
<accession>A0A059BTA1</accession>
<proteinExistence type="predicted"/>
<dbReference type="InParanoid" id="A0A059BTA1"/>
<dbReference type="AlphaFoldDB" id="A0A059BTA1"/>